<keyword evidence="1" id="KW-0808">Transferase</keyword>
<dbReference type="SUPFAM" id="SSF53067">
    <property type="entry name" value="Actin-like ATPase domain"/>
    <property type="match status" value="1"/>
</dbReference>
<dbReference type="PANTHER" id="PTHR30605:SF0">
    <property type="entry name" value="ANHYDRO-N-ACETYLMURAMIC ACID KINASE"/>
    <property type="match status" value="1"/>
</dbReference>
<organism evidence="1 2">
    <name type="scientific">Echinicola arenosa</name>
    <dbReference type="NCBI Taxonomy" id="2774144"/>
    <lineage>
        <taxon>Bacteria</taxon>
        <taxon>Pseudomonadati</taxon>
        <taxon>Bacteroidota</taxon>
        <taxon>Cytophagia</taxon>
        <taxon>Cytophagales</taxon>
        <taxon>Cyclobacteriaceae</taxon>
        <taxon>Echinicola</taxon>
    </lineage>
</organism>
<name>A0ABR9AU33_9BACT</name>
<reference evidence="1 2" key="1">
    <citation type="submission" date="2020-09" db="EMBL/GenBank/DDBJ databases">
        <title>Echinicola sp. CAU 1574 isolated from sand of Sido Beach.</title>
        <authorList>
            <person name="Kim W."/>
        </authorList>
    </citation>
    <scope>NUCLEOTIDE SEQUENCE [LARGE SCALE GENOMIC DNA]</scope>
    <source>
        <strain evidence="1 2">CAU 1574</strain>
    </source>
</reference>
<accession>A0ABR9AU33</accession>
<dbReference type="Gene3D" id="3.30.420.40">
    <property type="match status" value="2"/>
</dbReference>
<sequence>MESSRIYRAIGLMSGTSGDGLDVAYCHFTYSDRWRFTIEKASTLEFSDELGFKLANSHTLSGEELSLLDVQFGQWMGEVVKSFCDKHQLNPEIIASHGHTVFHQPHLGFTKQIGCGWSLMKASGFSVINDFRSLDVALGGQGAPLAPIGDHYLFADYEFCLNLGGISNISMMHQGERIAFDVSPFNLLLNLIAKRKGLAFDRGGKLAASGKVNQDFLDQLNAADFYQKKGAKSLGREDMDQNFIPLIQAQQDIPENLLATLVEHYSLQISRVILNHALDKPARLLITGGGAYHDYFIDRLQTYLGNKVAVVVPNAEIIEFKEALIFAFLGVRKIRKEANSFASVTGAVADSCGGVWYSP</sequence>
<proteinExistence type="predicted"/>
<dbReference type="PANTHER" id="PTHR30605">
    <property type="entry name" value="ANHYDRO-N-ACETYLMURAMIC ACID KINASE"/>
    <property type="match status" value="1"/>
</dbReference>
<comment type="caution">
    <text evidence="1">The sequence shown here is derived from an EMBL/GenBank/DDBJ whole genome shotgun (WGS) entry which is preliminary data.</text>
</comment>
<keyword evidence="2" id="KW-1185">Reference proteome</keyword>
<dbReference type="InterPro" id="IPR043129">
    <property type="entry name" value="ATPase_NBD"/>
</dbReference>
<evidence type="ECO:0000313" key="1">
    <source>
        <dbReference type="EMBL" id="MBD8491104.1"/>
    </source>
</evidence>
<dbReference type="InterPro" id="IPR005338">
    <property type="entry name" value="Anhydro_N_Ac-Mur_kinase"/>
</dbReference>
<protein>
    <submittedName>
        <fullName evidence="1">Anhydro-N-acetylmuramic acid kinase</fullName>
    </submittedName>
</protein>
<dbReference type="Proteomes" id="UP000647133">
    <property type="component" value="Unassembled WGS sequence"/>
</dbReference>
<dbReference type="RefSeq" id="WP_192011978.1">
    <property type="nucleotide sequence ID" value="NZ_JACYTQ010000010.1"/>
</dbReference>
<keyword evidence="1" id="KW-0418">Kinase</keyword>
<dbReference type="GO" id="GO:0016301">
    <property type="term" value="F:kinase activity"/>
    <property type="evidence" value="ECO:0007669"/>
    <property type="project" value="UniProtKB-KW"/>
</dbReference>
<dbReference type="EMBL" id="JACYTQ010000010">
    <property type="protein sequence ID" value="MBD8491104.1"/>
    <property type="molecule type" value="Genomic_DNA"/>
</dbReference>
<evidence type="ECO:0000313" key="2">
    <source>
        <dbReference type="Proteomes" id="UP000647133"/>
    </source>
</evidence>
<gene>
    <name evidence="1" type="ORF">IFO69_20285</name>
</gene>
<dbReference type="Pfam" id="PF03702">
    <property type="entry name" value="AnmK"/>
    <property type="match status" value="1"/>
</dbReference>